<dbReference type="Gene3D" id="3.40.50.300">
    <property type="entry name" value="P-loop containing nucleotide triphosphate hydrolases"/>
    <property type="match status" value="1"/>
</dbReference>
<keyword evidence="2" id="KW-1185">Reference proteome</keyword>
<dbReference type="OrthoDB" id="479677at2"/>
<gene>
    <name evidence="1" type="ORF">HPA02_27230</name>
</gene>
<reference evidence="1 2" key="1">
    <citation type="submission" date="2019-07" db="EMBL/GenBank/DDBJ databases">
        <title>Whole genome shotgun sequence of Halomonas pacifica NBRC 102220.</title>
        <authorList>
            <person name="Hosoyama A."/>
            <person name="Uohara A."/>
            <person name="Ohji S."/>
            <person name="Ichikawa N."/>
        </authorList>
    </citation>
    <scope>NUCLEOTIDE SEQUENCE [LARGE SCALE GENOMIC DNA]</scope>
    <source>
        <strain evidence="1 2">NBRC 102220</strain>
    </source>
</reference>
<accession>A0A510XGM6</accession>
<name>A0A510XGM6_9GAMM</name>
<sequence length="507" mass="56952">MTPRELEIRRRLRDDFEHYAPRCLKIRSKSGKVESFQLNKAQQHIHACIEEQKRQTGKVRVLILKGRQQGASTYTEGRFYWLVSHRKGVRAFILTHEAESTAALFEMAERYHEHCPLLIKPSTGASNAKELVFDRLDSGYKVGTAGNKSVGRGTTIQYFHGSEVAFWPHASEHAKGVMQAIPDAPDTEVILESTANGIGNYFHQQWQAAEAGDSEYLAIFVPWYWQPEYRKPVPEGFSHTSEEERLARVYGLDDEQLQFRRFKIAELSADGIDGTSAFKQEYPMTAQEAFQVSGGDTLIQPDAVVAARKYKCLGTGPLKIGVDPARFGDDGTAIIRRRNRAAYSLETHRKRSTMEIAGIVASIIKREKPAQVAIDVGGIGAGVVDRLEELGHGDIIKAVNFGGAAGDPERFRNKRAEMWWEMRDWLADETMPVMIPDSDVLHADVCGPRYRYDSNQRRILESKEDMRKRGLRSPDAGDALALTFAEPVRRRDDAVLDAVVADPVTGY</sequence>
<comment type="caution">
    <text evidence="1">The sequence shown here is derived from an EMBL/GenBank/DDBJ whole genome shotgun (WGS) entry which is preliminary data.</text>
</comment>
<dbReference type="Proteomes" id="UP000321275">
    <property type="component" value="Unassembled WGS sequence"/>
</dbReference>
<protein>
    <recommendedName>
        <fullName evidence="3">Terminase large subunit gp17-like C-terminal domain-containing protein</fullName>
    </recommendedName>
</protein>
<proteinExistence type="predicted"/>
<dbReference type="AlphaFoldDB" id="A0A510XGM6"/>
<evidence type="ECO:0000313" key="2">
    <source>
        <dbReference type="Proteomes" id="UP000321275"/>
    </source>
</evidence>
<evidence type="ECO:0008006" key="3">
    <source>
        <dbReference type="Google" id="ProtNLM"/>
    </source>
</evidence>
<evidence type="ECO:0000313" key="1">
    <source>
        <dbReference type="EMBL" id="GEK48440.1"/>
    </source>
</evidence>
<dbReference type="Gene3D" id="3.30.420.240">
    <property type="match status" value="1"/>
</dbReference>
<dbReference type="EMBL" id="BJUK01000036">
    <property type="protein sequence ID" value="GEK48440.1"/>
    <property type="molecule type" value="Genomic_DNA"/>
</dbReference>
<dbReference type="RefSeq" id="WP_146803771.1">
    <property type="nucleotide sequence ID" value="NZ_BJUK01000036.1"/>
</dbReference>
<dbReference type="InterPro" id="IPR027417">
    <property type="entry name" value="P-loop_NTPase"/>
</dbReference>
<organism evidence="1 2">
    <name type="scientific">Bisbaumannia pacifica</name>
    <dbReference type="NCBI Taxonomy" id="77098"/>
    <lineage>
        <taxon>Bacteria</taxon>
        <taxon>Pseudomonadati</taxon>
        <taxon>Pseudomonadota</taxon>
        <taxon>Gammaproteobacteria</taxon>
        <taxon>Oceanospirillales</taxon>
        <taxon>Halomonadaceae</taxon>
        <taxon>Bisbaumannia</taxon>
    </lineage>
</organism>